<reference evidence="1 2" key="1">
    <citation type="journal article" date="2013" name="Proc. Natl. Acad. Sci. U.S.A.">
        <title>Genome of Phaeocystis globosa virus PgV-16T highlights the common ancestry of the largest known DNA viruses infecting eukaryotes.</title>
        <authorList>
            <person name="Santini S."/>
            <person name="Jeudy S."/>
            <person name="Bartoli J."/>
            <person name="Poirot O."/>
            <person name="Lescot M."/>
            <person name="Abergel C."/>
            <person name="Barbe V."/>
            <person name="Wommack K.E."/>
            <person name="Noordeloos A.A."/>
            <person name="Brussaard C.P."/>
            <person name="Claverie J.M."/>
        </authorList>
    </citation>
    <scope>NUCLEOTIDE SEQUENCE [LARGE SCALE GENOMIC DNA]</scope>
    <source>
        <strain evidence="1 2">16T</strain>
    </source>
</reference>
<evidence type="ECO:0000313" key="1">
    <source>
        <dbReference type="EMBL" id="AGM15324.1"/>
    </source>
</evidence>
<proteinExistence type="predicted"/>
<name>A0AC59EWI7_9VIRU</name>
<accession>A0AC59EWI7</accession>
<keyword evidence="2" id="KW-1185">Reference proteome</keyword>
<dbReference type="EMBL" id="KC662249">
    <property type="protein sequence ID" value="AGM15324.1"/>
    <property type="molecule type" value="Genomic_DNA"/>
</dbReference>
<gene>
    <name evidence="1" type="ORF">PGCG_00012</name>
</gene>
<dbReference type="Proteomes" id="UP000204225">
    <property type="component" value="Segment"/>
</dbReference>
<sequence length="353" mass="38886">MAKTRRNQKKRGGMNADKAASKIQSSVRGKTERRAASTRKLASHFKGLPPDLEHMIKKMIRDDAILKKNTGPMSELLVEAVKENRTDKAAHALGKYGEESEEFLKDERMKGEMKTLLHISAENGNLDITKGLIKLLTDKGKKTNISAGDTIQQTPLHIAASKLTDGHYEIANLLIKNGANIDAIDNYGETPLFLAVKANNIEMVKLLIEKGAETNIENKTQNSIMHYAAEIPGDNVEVLKYLIRNSSDTAVNSINDKEQTPLHLSAELGNTNAAKLLVENGADRDAEDNAGETPAVAAEQADNEDTMNMILDTRLNRLSKMRKAQHKGSRMSRTTRSRSGGKKNKKGGKTRKH</sequence>
<evidence type="ECO:0000313" key="2">
    <source>
        <dbReference type="Proteomes" id="UP000204225"/>
    </source>
</evidence>
<protein>
    <submittedName>
        <fullName evidence="1">Ankyrin repeat-containing protein</fullName>
    </submittedName>
</protein>
<organism evidence="1 2">
    <name type="scientific">Phaeocystis globosa virus PgV-16T</name>
    <dbReference type="NCBI Taxonomy" id="3071227"/>
    <lineage>
        <taxon>Viruses</taxon>
        <taxon>Varidnaviria</taxon>
        <taxon>Bamfordvirae</taxon>
        <taxon>Nucleocytoviricota</taxon>
        <taxon>Megaviricetes</taxon>
        <taxon>Imitervirales</taxon>
        <taxon>Mesomimiviridae</taxon>
        <taxon>Tethysvirus</taxon>
        <taxon>Tethysvirus hollandense</taxon>
    </lineage>
</organism>